<evidence type="ECO:0000259" key="4">
    <source>
        <dbReference type="PROSITE" id="PS00498"/>
    </source>
</evidence>
<feature type="domain" description="Tyrosinase copper-binding" evidence="4">
    <location>
        <begin position="221"/>
        <end position="232"/>
    </location>
</feature>
<evidence type="ECO:0000256" key="2">
    <source>
        <dbReference type="ARBA" id="ARBA00023008"/>
    </source>
</evidence>
<comment type="caution">
    <text evidence="5">The sequence shown here is derived from an EMBL/GenBank/DDBJ whole genome shotgun (WGS) entry which is preliminary data.</text>
</comment>
<dbReference type="Pfam" id="PF00264">
    <property type="entry name" value="Tyrosinase"/>
    <property type="match status" value="1"/>
</dbReference>
<evidence type="ECO:0000259" key="3">
    <source>
        <dbReference type="PROSITE" id="PS00497"/>
    </source>
</evidence>
<accession>A0AA35WQU1</accession>
<keyword evidence="1" id="KW-0479">Metal-binding</keyword>
<dbReference type="Gene3D" id="1.10.1280.10">
    <property type="entry name" value="Di-copper center containing domain from catechol oxidase"/>
    <property type="match status" value="1"/>
</dbReference>
<dbReference type="PROSITE" id="PS00497">
    <property type="entry name" value="TYROSINASE_1"/>
    <property type="match status" value="1"/>
</dbReference>
<keyword evidence="6" id="KW-1185">Reference proteome</keyword>
<dbReference type="PROSITE" id="PS00498">
    <property type="entry name" value="TYROSINASE_2"/>
    <property type="match status" value="1"/>
</dbReference>
<dbReference type="Proteomes" id="UP001174909">
    <property type="component" value="Unassembled WGS sequence"/>
</dbReference>
<sequence length="317" mass="36563">MNLVDYAHEGTGFPTWHRQLLLWFEREIQVQTKNHTFRLPYWDWRDPSQREILFKKERLGESVDGVVIGDLFTNWTTSCWEDTKGIEYPIPICNPTISSNQVLRRCPNPKLCIKENPNWPSASDVNEAINIEDYDAIAFDRYVNQSKKPSFRNFMEGFVVKSDGCEEDDTLCTPAKSSSMPAVTRKLHNTVHIILGVGDLECSIAFEYQGVMSCVAASPNDPIFINHHAMIDCMLENWIKKNKDILYYPLCEQIREGHRKYDYIVPFMPLYTHHQMFNTSDNFGYECPDLFSTQATIKASTTFVMIVAAVALIMTVF</sequence>
<gene>
    <name evidence="5" type="ORF">GBAR_LOCUS16684</name>
</gene>
<dbReference type="PANTHER" id="PTHR11474:SF126">
    <property type="entry name" value="TYROSINASE-LIKE PROTEIN TYR-1-RELATED"/>
    <property type="match status" value="1"/>
</dbReference>
<dbReference type="InterPro" id="IPR008922">
    <property type="entry name" value="Di-copper_centre_dom_sf"/>
</dbReference>
<feature type="domain" description="Tyrosinase copper-binding" evidence="3">
    <location>
        <begin position="8"/>
        <end position="25"/>
    </location>
</feature>
<dbReference type="EMBL" id="CASHTH010002397">
    <property type="protein sequence ID" value="CAI8029364.1"/>
    <property type="molecule type" value="Genomic_DNA"/>
</dbReference>
<dbReference type="InterPro" id="IPR050316">
    <property type="entry name" value="Tyrosinase/Hemocyanin"/>
</dbReference>
<dbReference type="InterPro" id="IPR002227">
    <property type="entry name" value="Tyrosinase_Cu-bd"/>
</dbReference>
<dbReference type="GO" id="GO:0046872">
    <property type="term" value="F:metal ion binding"/>
    <property type="evidence" value="ECO:0007669"/>
    <property type="project" value="UniProtKB-KW"/>
</dbReference>
<dbReference type="GO" id="GO:0016491">
    <property type="term" value="F:oxidoreductase activity"/>
    <property type="evidence" value="ECO:0007669"/>
    <property type="project" value="InterPro"/>
</dbReference>
<evidence type="ECO:0000313" key="6">
    <source>
        <dbReference type="Proteomes" id="UP001174909"/>
    </source>
</evidence>
<evidence type="ECO:0000313" key="5">
    <source>
        <dbReference type="EMBL" id="CAI8029364.1"/>
    </source>
</evidence>
<protein>
    <submittedName>
        <fullName evidence="5">Tyrosinase</fullName>
    </submittedName>
</protein>
<reference evidence="5" key="1">
    <citation type="submission" date="2023-03" db="EMBL/GenBank/DDBJ databases">
        <authorList>
            <person name="Steffen K."/>
            <person name="Cardenas P."/>
        </authorList>
    </citation>
    <scope>NUCLEOTIDE SEQUENCE</scope>
</reference>
<dbReference type="PRINTS" id="PR00092">
    <property type="entry name" value="TYROSINASE"/>
</dbReference>
<name>A0AA35WQU1_GEOBA</name>
<dbReference type="SUPFAM" id="SSF48056">
    <property type="entry name" value="Di-copper centre-containing domain"/>
    <property type="match status" value="1"/>
</dbReference>
<dbReference type="AlphaFoldDB" id="A0AA35WQU1"/>
<proteinExistence type="predicted"/>
<keyword evidence="2" id="KW-0186">Copper</keyword>
<dbReference type="PANTHER" id="PTHR11474">
    <property type="entry name" value="TYROSINASE FAMILY MEMBER"/>
    <property type="match status" value="1"/>
</dbReference>
<evidence type="ECO:0000256" key="1">
    <source>
        <dbReference type="ARBA" id="ARBA00022723"/>
    </source>
</evidence>
<organism evidence="5 6">
    <name type="scientific">Geodia barretti</name>
    <name type="common">Barrett's horny sponge</name>
    <dbReference type="NCBI Taxonomy" id="519541"/>
    <lineage>
        <taxon>Eukaryota</taxon>
        <taxon>Metazoa</taxon>
        <taxon>Porifera</taxon>
        <taxon>Demospongiae</taxon>
        <taxon>Heteroscleromorpha</taxon>
        <taxon>Tetractinellida</taxon>
        <taxon>Astrophorina</taxon>
        <taxon>Geodiidae</taxon>
        <taxon>Geodia</taxon>
    </lineage>
</organism>